<evidence type="ECO:0000313" key="2">
    <source>
        <dbReference type="Proteomes" id="UP000682782"/>
    </source>
</evidence>
<dbReference type="Proteomes" id="UP000682782">
    <property type="component" value="Chromosome"/>
</dbReference>
<organism evidence="1 2">
    <name type="scientific">Aristaeella hokkaidonensis</name>
    <dbReference type="NCBI Taxonomy" id="3046382"/>
    <lineage>
        <taxon>Bacteria</taxon>
        <taxon>Bacillati</taxon>
        <taxon>Bacillota</taxon>
        <taxon>Clostridia</taxon>
        <taxon>Eubacteriales</taxon>
        <taxon>Aristaeellaceae</taxon>
        <taxon>Aristaeella</taxon>
    </lineage>
</organism>
<dbReference type="EMBL" id="CP068393">
    <property type="protein sequence ID" value="QUC67759.1"/>
    <property type="molecule type" value="Genomic_DNA"/>
</dbReference>
<protein>
    <submittedName>
        <fullName evidence="1">CapA family protein</fullName>
    </submittedName>
</protein>
<name>A0AC61N849_9FIRM</name>
<sequence>MGRGQIQKRKFSAGTKFMVGLLAVVLLGSAAVLGRLSSGATVDLSKLQMSVLELQETFSPDDGMKTTETRKPEQENSVQTATVTVKPATEEKAVSENANASCTMTFGGSISLSGEVRKNSWNADAKMTDYSDVMMLLRPYVTADINCVFLENILSDEHKANDNVAPDSAVSLLKEAGFGIAACGFSQAYAAGKSGMEATLKVLDEQQIQATGIGRTEDSIFTTTNAGGVKAAFLQYTDTISSKTRKSMAKDGTEGLIPAAELSRITEDIASARAQGAEAVIVMLNWGKTGKDPDSKQRQLAEGIAQAGADLIIGNGSHVPQTAEYITGSNGKNVLCIWSLGTLLAGDRTNTKKVSGYLLHVTVQSDGQGGVDILRPEYTPVYTWKYKQDGRYYYHCVASNNTIPDGMDNDQRKKMADSANTVESVLQGSPVTERRQ</sequence>
<accession>A0AC61N849</accession>
<proteinExistence type="predicted"/>
<evidence type="ECO:0000313" key="1">
    <source>
        <dbReference type="EMBL" id="QUC67759.1"/>
    </source>
</evidence>
<keyword evidence="2" id="KW-1185">Reference proteome</keyword>
<gene>
    <name evidence="1" type="ORF">JYE49_03370</name>
</gene>
<reference evidence="1" key="1">
    <citation type="submission" date="2021-01" db="EMBL/GenBank/DDBJ databases">
        <title>Complete genome sequence of Clostridiales bacterium R-7.</title>
        <authorList>
            <person name="Mahoney-Kurpe S.C."/>
            <person name="Palevich N."/>
            <person name="Koike S."/>
            <person name="Moon C.D."/>
            <person name="Attwood G.T."/>
        </authorList>
    </citation>
    <scope>NUCLEOTIDE SEQUENCE</scope>
    <source>
        <strain evidence="1">R-7</strain>
    </source>
</reference>